<dbReference type="OMA" id="ILEGEMF"/>
<dbReference type="EMBL" id="MNCJ02000322">
    <property type="protein sequence ID" value="KAF5799554.1"/>
    <property type="molecule type" value="Genomic_DNA"/>
</dbReference>
<reference evidence="2 4" key="1">
    <citation type="journal article" date="2017" name="Nature">
        <title>The sunflower genome provides insights into oil metabolism, flowering and Asterid evolution.</title>
        <authorList>
            <person name="Badouin H."/>
            <person name="Gouzy J."/>
            <person name="Grassa C.J."/>
            <person name="Murat F."/>
            <person name="Staton S.E."/>
            <person name="Cottret L."/>
            <person name="Lelandais-Briere C."/>
            <person name="Owens G.L."/>
            <person name="Carrere S."/>
            <person name="Mayjonade B."/>
            <person name="Legrand L."/>
            <person name="Gill N."/>
            <person name="Kane N.C."/>
            <person name="Bowers J.E."/>
            <person name="Hubner S."/>
            <person name="Bellec A."/>
            <person name="Berard A."/>
            <person name="Berges H."/>
            <person name="Blanchet N."/>
            <person name="Boniface M.C."/>
            <person name="Brunel D."/>
            <person name="Catrice O."/>
            <person name="Chaidir N."/>
            <person name="Claudel C."/>
            <person name="Donnadieu C."/>
            <person name="Faraut T."/>
            <person name="Fievet G."/>
            <person name="Helmstetter N."/>
            <person name="King M."/>
            <person name="Knapp S.J."/>
            <person name="Lai Z."/>
            <person name="Le Paslier M.C."/>
            <person name="Lippi Y."/>
            <person name="Lorenzon L."/>
            <person name="Mandel J.R."/>
            <person name="Marage G."/>
            <person name="Marchand G."/>
            <person name="Marquand E."/>
            <person name="Bret-Mestries E."/>
            <person name="Morien E."/>
            <person name="Nambeesan S."/>
            <person name="Nguyen T."/>
            <person name="Pegot-Espagnet P."/>
            <person name="Pouilly N."/>
            <person name="Raftis F."/>
            <person name="Sallet E."/>
            <person name="Schiex T."/>
            <person name="Thomas J."/>
            <person name="Vandecasteele C."/>
            <person name="Vares D."/>
            <person name="Vear F."/>
            <person name="Vautrin S."/>
            <person name="Crespi M."/>
            <person name="Mangin B."/>
            <person name="Burke J.M."/>
            <person name="Salse J."/>
            <person name="Munos S."/>
            <person name="Vincourt P."/>
            <person name="Rieseberg L.H."/>
            <person name="Langlade N.B."/>
        </authorList>
    </citation>
    <scope>NUCLEOTIDE SEQUENCE [LARGE SCALE GENOMIC DNA]</scope>
    <source>
        <strain evidence="4">cv. SF193</strain>
        <tissue evidence="2">Leaves</tissue>
    </source>
</reference>
<name>A0A251TX70_HELAN</name>
<accession>A0A251TX70</accession>
<feature type="domain" description="Replication factor A C-terminal" evidence="1">
    <location>
        <begin position="8"/>
        <end position="93"/>
    </location>
</feature>
<evidence type="ECO:0000313" key="2">
    <source>
        <dbReference type="EMBL" id="KAF5799554.1"/>
    </source>
</evidence>
<reference evidence="3" key="2">
    <citation type="submission" date="2017-02" db="EMBL/GenBank/DDBJ databases">
        <title>Sunflower complete genome.</title>
        <authorList>
            <person name="Langlade N."/>
            <person name="Munos S."/>
        </authorList>
    </citation>
    <scope>NUCLEOTIDE SEQUENCE [LARGE SCALE GENOMIC DNA]</scope>
    <source>
        <tissue evidence="3">Leaves</tissue>
    </source>
</reference>
<dbReference type="OrthoDB" id="1922776at2759"/>
<sequence length="152" mass="17001">MEPEKPTTTICTVVSIDHTDLHYTVCSLCERTLPDSLTRCNHCPGSTSKRLFRVLMSVATDTNVFVVVLFDRAARVLFGCSAHDFFNFTNTHPFSGETVSRILEGEMLRVTLSNPRNGNAQHLRVVSVIPLRSGFRPVIDSLSELYGVRSDR</sequence>
<dbReference type="FunCoup" id="A0A251TX70">
    <property type="interactions" value="169"/>
</dbReference>
<gene>
    <name evidence="3" type="ORF">HannXRQ_Chr09g0259381</name>
    <name evidence="2" type="ORF">HanXRQr2_Chr07g0305821</name>
</gene>
<dbReference type="Gene3D" id="2.40.50.140">
    <property type="entry name" value="Nucleic acid-binding proteins"/>
    <property type="match status" value="1"/>
</dbReference>
<dbReference type="Pfam" id="PF08646">
    <property type="entry name" value="Rep_fac-A_C"/>
    <property type="match status" value="1"/>
</dbReference>
<dbReference type="InterPro" id="IPR012340">
    <property type="entry name" value="NA-bd_OB-fold"/>
</dbReference>
<organism evidence="3 4">
    <name type="scientific">Helianthus annuus</name>
    <name type="common">Common sunflower</name>
    <dbReference type="NCBI Taxonomy" id="4232"/>
    <lineage>
        <taxon>Eukaryota</taxon>
        <taxon>Viridiplantae</taxon>
        <taxon>Streptophyta</taxon>
        <taxon>Embryophyta</taxon>
        <taxon>Tracheophyta</taxon>
        <taxon>Spermatophyta</taxon>
        <taxon>Magnoliopsida</taxon>
        <taxon>eudicotyledons</taxon>
        <taxon>Gunneridae</taxon>
        <taxon>Pentapetalae</taxon>
        <taxon>asterids</taxon>
        <taxon>campanulids</taxon>
        <taxon>Asterales</taxon>
        <taxon>Asteraceae</taxon>
        <taxon>Asteroideae</taxon>
        <taxon>Heliantheae alliance</taxon>
        <taxon>Heliantheae</taxon>
        <taxon>Helianthus</taxon>
    </lineage>
</organism>
<dbReference type="Gramene" id="mRNA:HanXRQr2_Chr07g0305821">
    <property type="protein sequence ID" value="mRNA:HanXRQr2_Chr07g0305821"/>
    <property type="gene ID" value="HanXRQr2_Chr07g0305821"/>
</dbReference>
<reference evidence="2" key="3">
    <citation type="submission" date="2020-06" db="EMBL/GenBank/DDBJ databases">
        <title>Helianthus annuus Genome sequencing and assembly Release 2.</title>
        <authorList>
            <person name="Gouzy J."/>
            <person name="Langlade N."/>
            <person name="Munos S."/>
        </authorList>
    </citation>
    <scope>NUCLEOTIDE SEQUENCE</scope>
    <source>
        <tissue evidence="2">Leaves</tissue>
    </source>
</reference>
<evidence type="ECO:0000259" key="1">
    <source>
        <dbReference type="Pfam" id="PF08646"/>
    </source>
</evidence>
<evidence type="ECO:0000313" key="3">
    <source>
        <dbReference type="EMBL" id="OTG15343.1"/>
    </source>
</evidence>
<proteinExistence type="predicted"/>
<protein>
    <submittedName>
        <fullName evidence="2">Nucleic acid-binding, replication factor A</fullName>
    </submittedName>
</protein>
<dbReference type="AlphaFoldDB" id="A0A251TX70"/>
<dbReference type="InParanoid" id="A0A251TX70"/>
<dbReference type="EMBL" id="CM007898">
    <property type="protein sequence ID" value="OTG15343.1"/>
    <property type="molecule type" value="Genomic_DNA"/>
</dbReference>
<dbReference type="Proteomes" id="UP000215914">
    <property type="component" value="Chromosome 9"/>
</dbReference>
<evidence type="ECO:0000313" key="4">
    <source>
        <dbReference type="Proteomes" id="UP000215914"/>
    </source>
</evidence>
<dbReference type="InterPro" id="IPR013955">
    <property type="entry name" value="Rep_factor-A_C"/>
</dbReference>
<keyword evidence="4" id="KW-1185">Reference proteome</keyword>
<dbReference type="SUPFAM" id="SSF50249">
    <property type="entry name" value="Nucleic acid-binding proteins"/>
    <property type="match status" value="1"/>
</dbReference>